<name>A0ABY6HXU3_9ARCH</name>
<accession>A0ABY6HXU3</accession>
<dbReference type="Proteomes" id="UP001208689">
    <property type="component" value="Chromosome"/>
</dbReference>
<dbReference type="Gene3D" id="3.10.20.300">
    <property type="entry name" value="mk0293 like domain"/>
    <property type="match status" value="1"/>
</dbReference>
<protein>
    <submittedName>
        <fullName evidence="3">Pyridinium-3,5-bisthiocarboxylic acid mononucleotide nickel insertion protein</fullName>
        <ecNumber evidence="3">4.99.1.12</ecNumber>
    </submittedName>
</protein>
<dbReference type="Pfam" id="PF01969">
    <property type="entry name" value="Ni_insertion"/>
    <property type="match status" value="1"/>
</dbReference>
<dbReference type="EC" id="4.99.1.12" evidence="3"/>
<evidence type="ECO:0000256" key="2">
    <source>
        <dbReference type="SAM" id="MobiDB-lite"/>
    </source>
</evidence>
<dbReference type="EMBL" id="CP104013">
    <property type="protein sequence ID" value="UYP47374.1"/>
    <property type="molecule type" value="Genomic_DNA"/>
</dbReference>
<proteinExistence type="predicted"/>
<gene>
    <name evidence="3" type="ORF">NEF87_003659</name>
</gene>
<sequence length="470" mass="52105">MKKILFIDCGYSGVSGDLLISSLAGIIGRDEMLHFLTKVLSKIMPNSNYHCDLISKISSGIEGLYLDFHAHSKDQEQHVEVLKSHEDIHVSQPHSHHHQSMKNSEKSHNPHHHHHYSIANMEVDLKDGLSVHPFSAKAVEVALFVLRQLIEAESQIHGVPIDKVHLHEIGSRDTILDICGVIFGLEKVGVFNEIDPVVINISPVAVGGGQVKCAHGIMPVPAPATTKLLEIGKIAFKKGPVDFELATPTGIALLASLNLLGYLTNDISDYNQMILKSGIGVGTLQFPDRANILRSFLYQAKSSPKTGNSHFDLFLTNNSLGNTHDVYKVETNVDDVRGEILGNLITLLVKSGALDVSIIPTLTKKNRPGQLIAVVCHDKDIERLSSILISETGSLGVRISSSSRICLKREIVSYDVMLDKRMVNFKVKIARNKKDQIIQQKIEFDDLEKISKILDKPIRIIERQLWKLIN</sequence>
<feature type="region of interest" description="Disordered" evidence="2">
    <location>
        <begin position="90"/>
        <end position="113"/>
    </location>
</feature>
<keyword evidence="4" id="KW-1185">Reference proteome</keyword>
<dbReference type="PANTHER" id="PTHR36566:SF1">
    <property type="entry name" value="PYRIDINIUM-3,5-BISTHIOCARBOXYLIC ACID MONONUCLEOTIDE NICKEL INSERTION PROTEIN"/>
    <property type="match status" value="1"/>
</dbReference>
<evidence type="ECO:0000256" key="1">
    <source>
        <dbReference type="ARBA" id="ARBA00022596"/>
    </source>
</evidence>
<evidence type="ECO:0000313" key="3">
    <source>
        <dbReference type="EMBL" id="UYP47374.1"/>
    </source>
</evidence>
<dbReference type="Gene3D" id="3.30.70.1380">
    <property type="entry name" value="Transcriptional regulatory protein pf0864 domain like"/>
    <property type="match status" value="1"/>
</dbReference>
<dbReference type="PANTHER" id="PTHR36566">
    <property type="entry name" value="NICKEL INSERTION PROTEIN-RELATED"/>
    <property type="match status" value="1"/>
</dbReference>
<keyword evidence="1" id="KW-0533">Nickel</keyword>
<organism evidence="3 4">
    <name type="scientific">Candidatus Lokiarchaeum ossiferum</name>
    <dbReference type="NCBI Taxonomy" id="2951803"/>
    <lineage>
        <taxon>Archaea</taxon>
        <taxon>Promethearchaeati</taxon>
        <taxon>Promethearchaeota</taxon>
        <taxon>Promethearchaeia</taxon>
        <taxon>Promethearchaeales</taxon>
        <taxon>Promethearchaeaceae</taxon>
        <taxon>Candidatus Lokiarchaeum</taxon>
    </lineage>
</organism>
<dbReference type="InterPro" id="IPR002822">
    <property type="entry name" value="Ni_insertion"/>
</dbReference>
<keyword evidence="3" id="KW-0456">Lyase</keyword>
<evidence type="ECO:0000313" key="4">
    <source>
        <dbReference type="Proteomes" id="UP001208689"/>
    </source>
</evidence>
<reference evidence="3" key="1">
    <citation type="submission" date="2022-09" db="EMBL/GenBank/DDBJ databases">
        <title>Actin cytoskeleton and complex cell architecture in an #Asgard archaeon.</title>
        <authorList>
            <person name="Ponce Toledo R.I."/>
            <person name="Schleper C."/>
            <person name="Rodrigues Oliveira T."/>
            <person name="Wollweber F."/>
            <person name="Xu J."/>
            <person name="Rittmann S."/>
            <person name="Klingl A."/>
            <person name="Pilhofer M."/>
        </authorList>
    </citation>
    <scope>NUCLEOTIDE SEQUENCE</scope>
    <source>
        <strain evidence="3">B-35</strain>
    </source>
</reference>
<dbReference type="GO" id="GO:0016829">
    <property type="term" value="F:lyase activity"/>
    <property type="evidence" value="ECO:0007669"/>
    <property type="project" value="UniProtKB-KW"/>
</dbReference>